<organism evidence="2 3">
    <name type="scientific">Vespula pensylvanica</name>
    <name type="common">Western yellow jacket</name>
    <name type="synonym">Wasp</name>
    <dbReference type="NCBI Taxonomy" id="30213"/>
    <lineage>
        <taxon>Eukaryota</taxon>
        <taxon>Metazoa</taxon>
        <taxon>Ecdysozoa</taxon>
        <taxon>Arthropoda</taxon>
        <taxon>Hexapoda</taxon>
        <taxon>Insecta</taxon>
        <taxon>Pterygota</taxon>
        <taxon>Neoptera</taxon>
        <taxon>Endopterygota</taxon>
        <taxon>Hymenoptera</taxon>
        <taxon>Apocrita</taxon>
        <taxon>Aculeata</taxon>
        <taxon>Vespoidea</taxon>
        <taxon>Vespidae</taxon>
        <taxon>Vespinae</taxon>
        <taxon>Vespula</taxon>
    </lineage>
</organism>
<feature type="compositionally biased region" description="Polar residues" evidence="1">
    <location>
        <begin position="143"/>
        <end position="155"/>
    </location>
</feature>
<reference evidence="2" key="1">
    <citation type="journal article" date="2020" name="G3 (Bethesda)">
        <title>High-Quality Assemblies for Three Invasive Social Wasps from the &lt;i&gt;Vespula&lt;/i&gt; Genus.</title>
        <authorList>
            <person name="Harrop T.W.R."/>
            <person name="Guhlin J."/>
            <person name="McLaughlin G.M."/>
            <person name="Permina E."/>
            <person name="Stockwell P."/>
            <person name="Gilligan J."/>
            <person name="Le Lec M.F."/>
            <person name="Gruber M.A.M."/>
            <person name="Quinn O."/>
            <person name="Lovegrove M."/>
            <person name="Duncan E.J."/>
            <person name="Remnant E.J."/>
            <person name="Van Eeckhoven J."/>
            <person name="Graham B."/>
            <person name="Knapp R.A."/>
            <person name="Langford K.W."/>
            <person name="Kronenberg Z."/>
            <person name="Press M.O."/>
            <person name="Eacker S.M."/>
            <person name="Wilson-Rankin E.E."/>
            <person name="Purcell J."/>
            <person name="Lester P.J."/>
            <person name="Dearden P.K."/>
        </authorList>
    </citation>
    <scope>NUCLEOTIDE SEQUENCE</scope>
    <source>
        <strain evidence="2">Volc-1</strain>
    </source>
</reference>
<keyword evidence="3" id="KW-1185">Reference proteome</keyword>
<evidence type="ECO:0000313" key="2">
    <source>
        <dbReference type="EMBL" id="KAF7438967.1"/>
    </source>
</evidence>
<feature type="compositionally biased region" description="Polar residues" evidence="1">
    <location>
        <begin position="185"/>
        <end position="194"/>
    </location>
</feature>
<dbReference type="AlphaFoldDB" id="A0A834PFT0"/>
<comment type="caution">
    <text evidence="2">The sequence shown here is derived from an EMBL/GenBank/DDBJ whole genome shotgun (WGS) entry which is preliminary data.</text>
</comment>
<feature type="compositionally biased region" description="Polar residues" evidence="1">
    <location>
        <begin position="111"/>
        <end position="133"/>
    </location>
</feature>
<dbReference type="EMBL" id="JACSDY010000001">
    <property type="protein sequence ID" value="KAF7438967.1"/>
    <property type="molecule type" value="Genomic_DNA"/>
</dbReference>
<accession>A0A834PFT0</accession>
<protein>
    <submittedName>
        <fullName evidence="2">Uncharacterized protein</fullName>
    </submittedName>
</protein>
<dbReference type="Proteomes" id="UP000600918">
    <property type="component" value="Unassembled WGS sequence"/>
</dbReference>
<evidence type="ECO:0000313" key="3">
    <source>
        <dbReference type="Proteomes" id="UP000600918"/>
    </source>
</evidence>
<name>A0A834PFT0_VESPE</name>
<feature type="compositionally biased region" description="Polar residues" evidence="1">
    <location>
        <begin position="61"/>
        <end position="74"/>
    </location>
</feature>
<gene>
    <name evidence="2" type="ORF">H0235_001358</name>
</gene>
<proteinExistence type="predicted"/>
<evidence type="ECO:0000256" key="1">
    <source>
        <dbReference type="SAM" id="MobiDB-lite"/>
    </source>
</evidence>
<sequence>MVLFKVSVKILQLDLVNDNEFGSAILSILAQVEDREYPSTDELSKERFTEDRLLANIVRARNSSKGFQTKNNENNSDDKNTDKKARNVIRGSPSLESRDNSNCCGTRHGAGSSSRPDYNRIPSENNHYSSSYGDRNVDRHSWQIPSRPTSSNIGSNIERPNVGSYSGNYGGNGAYAGDRYGQRPSYGSESSNRPGSSYSSADAGGYGYGNGGYGSYGGTRPGHGITATLENGNDFNPDEPDIPDNNVPQYPGTNIQTQKAVALKALAGVALIGAAAALATNPVLLPIGIVSGRRKRSEITSADNDIMDYVLQMIATNFSQTYDNGRFENKKYVSPKCVARLTCEIRKDYMNDIIEDIKDQHDEKITKIQFNKLIQNNVLNAETIDNSVKELIKMALIVSSNRGNCGVFACNFRRNN</sequence>
<feature type="region of interest" description="Disordered" evidence="1">
    <location>
        <begin position="60"/>
        <end position="200"/>
    </location>
</feature>
<feature type="compositionally biased region" description="Basic and acidic residues" evidence="1">
    <location>
        <begin position="76"/>
        <end position="85"/>
    </location>
</feature>